<keyword evidence="3" id="KW-1185">Reference proteome</keyword>
<reference evidence="2 3" key="1">
    <citation type="submission" date="2016-10" db="EMBL/GenBank/DDBJ databases">
        <authorList>
            <person name="Cai Z."/>
        </authorList>
    </citation>
    <scope>NUCLEOTIDE SEQUENCE [LARGE SCALE GENOMIC DNA]</scope>
</reference>
<dbReference type="GO" id="GO:0004559">
    <property type="term" value="F:alpha-mannosidase activity"/>
    <property type="evidence" value="ECO:0007669"/>
    <property type="project" value="InterPro"/>
</dbReference>
<dbReference type="Pfam" id="PF07748">
    <property type="entry name" value="Glyco_hydro_38C"/>
    <property type="match status" value="1"/>
</dbReference>
<name>A0A383VW13_TETOB</name>
<dbReference type="InterPro" id="IPR013780">
    <property type="entry name" value="Glyco_hydro_b"/>
</dbReference>
<accession>A0A383VW13</accession>
<evidence type="ECO:0000259" key="1">
    <source>
        <dbReference type="Pfam" id="PF07748"/>
    </source>
</evidence>
<feature type="domain" description="Glycosyl hydrolase family 38 C-terminal" evidence="1">
    <location>
        <begin position="171"/>
        <end position="349"/>
    </location>
</feature>
<proteinExistence type="predicted"/>
<gene>
    <name evidence="2" type="ORF">BQ4739_LOCUS9358</name>
</gene>
<dbReference type="Proteomes" id="UP000256970">
    <property type="component" value="Unassembled WGS sequence"/>
</dbReference>
<dbReference type="Gene3D" id="2.60.40.1180">
    <property type="entry name" value="Golgi alpha-mannosidase II"/>
    <property type="match status" value="1"/>
</dbReference>
<dbReference type="PANTHER" id="PTHR11607">
    <property type="entry name" value="ALPHA-MANNOSIDASE"/>
    <property type="match status" value="1"/>
</dbReference>
<protein>
    <recommendedName>
        <fullName evidence="1">Glycosyl hydrolase family 38 C-terminal domain-containing protein</fullName>
    </recommendedName>
</protein>
<evidence type="ECO:0000313" key="3">
    <source>
        <dbReference type="Proteomes" id="UP000256970"/>
    </source>
</evidence>
<evidence type="ECO:0000313" key="2">
    <source>
        <dbReference type="EMBL" id="SZX69053.1"/>
    </source>
</evidence>
<dbReference type="GO" id="GO:0005764">
    <property type="term" value="C:lysosome"/>
    <property type="evidence" value="ECO:0007669"/>
    <property type="project" value="TreeGrafter"/>
</dbReference>
<sequence length="415" mass="44078">MFLNLNSSLCSSSVKLSKEGGFLLVVDNPLSWEYTWGIRVPVEAAGQCSVTGPDGKPVPSQMLRLSVGSELVWAASKAANEDSNKPTAELALLVTAPPIGHSVYTVTRRAGIAAGDAEQQGEGQQLAAPTSVSTLASNSSVQLSSGKLQLTVGPAGISSVAVAGISVSYSSTLIKYQGNFHGSGAYTFTAGGTPTAPAPSKVVVARGPLVQEVRQSFPDLPGTLTTRLWAGQSHLEVEWTVSPPPATNEWEVFVRYSSSIKSESLWFTDANGREYQQRRRDYRPSFTLPAGATSTHRLPANIYPITSGCYMKDAEAIMNVAVDRAQGAVSMSDGQLDINLHRKSADDDGKGMFQALFDHHVATGTHIVSFGPARDGAATKQGSTRRHYEQVNAKVVDHLQLLQPASAKDACPGQH</sequence>
<dbReference type="GO" id="GO:0006013">
    <property type="term" value="P:mannose metabolic process"/>
    <property type="evidence" value="ECO:0007669"/>
    <property type="project" value="InterPro"/>
</dbReference>
<dbReference type="AlphaFoldDB" id="A0A383VW13"/>
<dbReference type="Gene3D" id="2.70.98.30">
    <property type="entry name" value="Golgi alpha-mannosidase II, domain 4"/>
    <property type="match status" value="1"/>
</dbReference>
<dbReference type="STRING" id="3088.A0A383VW13"/>
<dbReference type="EMBL" id="FNXT01000898">
    <property type="protein sequence ID" value="SZX69053.1"/>
    <property type="molecule type" value="Genomic_DNA"/>
</dbReference>
<dbReference type="InterPro" id="IPR050843">
    <property type="entry name" value="Glycosyl_Hydrlase_38"/>
</dbReference>
<organism evidence="2 3">
    <name type="scientific">Tetradesmus obliquus</name>
    <name type="common">Green alga</name>
    <name type="synonym">Acutodesmus obliquus</name>
    <dbReference type="NCBI Taxonomy" id="3088"/>
    <lineage>
        <taxon>Eukaryota</taxon>
        <taxon>Viridiplantae</taxon>
        <taxon>Chlorophyta</taxon>
        <taxon>core chlorophytes</taxon>
        <taxon>Chlorophyceae</taxon>
        <taxon>CS clade</taxon>
        <taxon>Sphaeropleales</taxon>
        <taxon>Scenedesmaceae</taxon>
        <taxon>Tetradesmus</taxon>
    </lineage>
</organism>
<dbReference type="InterPro" id="IPR011682">
    <property type="entry name" value="Glyco_hydro_38_C"/>
</dbReference>
<dbReference type="GO" id="GO:0030246">
    <property type="term" value="F:carbohydrate binding"/>
    <property type="evidence" value="ECO:0007669"/>
    <property type="project" value="InterPro"/>
</dbReference>
<dbReference type="InterPro" id="IPR011013">
    <property type="entry name" value="Gal_mutarotase_sf_dom"/>
</dbReference>
<dbReference type="SUPFAM" id="SSF74650">
    <property type="entry name" value="Galactose mutarotase-like"/>
    <property type="match status" value="1"/>
</dbReference>
<dbReference type="PANTHER" id="PTHR11607:SF3">
    <property type="entry name" value="LYSOSOMAL ALPHA-MANNOSIDASE"/>
    <property type="match status" value="1"/>
</dbReference>